<feature type="compositionally biased region" description="Polar residues" evidence="1">
    <location>
        <begin position="287"/>
        <end position="301"/>
    </location>
</feature>
<comment type="caution">
    <text evidence="2">The sequence shown here is derived from an EMBL/GenBank/DDBJ whole genome shotgun (WGS) entry which is preliminary data.</text>
</comment>
<dbReference type="AlphaFoldDB" id="A0A2A2KN35"/>
<feature type="region of interest" description="Disordered" evidence="1">
    <location>
        <begin position="395"/>
        <end position="418"/>
    </location>
</feature>
<feature type="compositionally biased region" description="Basic and acidic residues" evidence="1">
    <location>
        <begin position="123"/>
        <end position="134"/>
    </location>
</feature>
<dbReference type="EMBL" id="LIAE01008148">
    <property type="protein sequence ID" value="PAV75243.1"/>
    <property type="molecule type" value="Genomic_DNA"/>
</dbReference>
<feature type="compositionally biased region" description="Basic and acidic residues" evidence="1">
    <location>
        <begin position="364"/>
        <end position="379"/>
    </location>
</feature>
<sequence>MNVSFTQWFISLPPAILLDMSVFCWLSLFDSVHHLPLAECNSNALPEDGEDLQAKLHALNQIIEDQVVLNGHQRAPLNHSGISEDSDYTSDVSFPIHQQQANSSAHQWDSHLHPHRNSSSTLRRNDNGHQRDTASYEDEEDASYTRPYSNGNGQTDGAYDHHQEPMRQDQGGGGHTYDYDNDQMDQYGYTNGEYDVHDAYGRAGGSRHENLNTADGHLITHNERDKDYGEVGYTVEHDQPSYVYPEDEYPDEYYPEREIRSEEEYGQGASGIKENDARQHHDEFANESWNENDPLSYNSRPPSHYLDQRRSQYSWRDDHAEDEDHLPGTSDAPQQSMLPNDIHSQDEMHDYFDTTYPDKSNGIADRHYDSDQIVERRYDSVPDDLVERRYDSDHQHQPNFYHDDFDMTNNQPSGQQRSWRYDSIQEEDADREHWREEEEERAREWRRREQAERSQWQGQDNQRQGSHHDDDSEMQEADDQLGPLQHGNLAHETIQEEDERRSARDLWIWAYKQVCKNLGFKSFAEISTLLLLSLHSAFEFNLVPSSTSSVCLSFFSMPFTASSSSSCGRQGFPFHWISPILPSFVPFLNFARRPAKPHR</sequence>
<protein>
    <submittedName>
        <fullName evidence="2">Uncharacterized protein</fullName>
    </submittedName>
</protein>
<dbReference type="OrthoDB" id="5877078at2759"/>
<name>A0A2A2KN35_9BILA</name>
<feature type="compositionally biased region" description="Basic and acidic residues" evidence="1">
    <location>
        <begin position="306"/>
        <end position="319"/>
    </location>
</feature>
<feature type="region of interest" description="Disordered" evidence="1">
    <location>
        <begin position="451"/>
        <end position="479"/>
    </location>
</feature>
<feature type="compositionally biased region" description="Basic and acidic residues" evidence="1">
    <location>
        <begin position="395"/>
        <end position="405"/>
    </location>
</feature>
<evidence type="ECO:0000313" key="3">
    <source>
        <dbReference type="Proteomes" id="UP000218231"/>
    </source>
</evidence>
<keyword evidence="3" id="KW-1185">Reference proteome</keyword>
<evidence type="ECO:0000313" key="2">
    <source>
        <dbReference type="EMBL" id="PAV75243.1"/>
    </source>
</evidence>
<reference evidence="2 3" key="1">
    <citation type="journal article" date="2017" name="Curr. Biol.">
        <title>Genome architecture and evolution of a unichromosomal asexual nematode.</title>
        <authorList>
            <person name="Fradin H."/>
            <person name="Zegar C."/>
            <person name="Gutwein M."/>
            <person name="Lucas J."/>
            <person name="Kovtun M."/>
            <person name="Corcoran D."/>
            <person name="Baugh L.R."/>
            <person name="Kiontke K."/>
            <person name="Gunsalus K."/>
            <person name="Fitch D.H."/>
            <person name="Piano F."/>
        </authorList>
    </citation>
    <scope>NUCLEOTIDE SEQUENCE [LARGE SCALE GENOMIC DNA]</scope>
    <source>
        <strain evidence="2">PF1309</strain>
    </source>
</reference>
<evidence type="ECO:0000256" key="1">
    <source>
        <dbReference type="SAM" id="MobiDB-lite"/>
    </source>
</evidence>
<feature type="compositionally biased region" description="Basic and acidic residues" evidence="1">
    <location>
        <begin position="158"/>
        <end position="167"/>
    </location>
</feature>
<feature type="compositionally biased region" description="Polar residues" evidence="1">
    <location>
        <begin position="407"/>
        <end position="418"/>
    </location>
</feature>
<gene>
    <name evidence="2" type="ORF">WR25_06202</name>
</gene>
<feature type="region of interest" description="Disordered" evidence="1">
    <location>
        <begin position="98"/>
        <end position="185"/>
    </location>
</feature>
<feature type="compositionally biased region" description="Polar residues" evidence="1">
    <location>
        <begin position="146"/>
        <end position="155"/>
    </location>
</feature>
<dbReference type="STRING" id="2018661.A0A2A2KN35"/>
<accession>A0A2A2KN35</accession>
<feature type="compositionally biased region" description="Basic and acidic residues" evidence="1">
    <location>
        <begin position="343"/>
        <end position="352"/>
    </location>
</feature>
<feature type="region of interest" description="Disordered" evidence="1">
    <location>
        <begin position="285"/>
        <end position="379"/>
    </location>
</feature>
<feature type="compositionally biased region" description="Polar residues" evidence="1">
    <location>
        <begin position="98"/>
        <end position="107"/>
    </location>
</feature>
<dbReference type="Proteomes" id="UP000218231">
    <property type="component" value="Unassembled WGS sequence"/>
</dbReference>
<proteinExistence type="predicted"/>
<organism evidence="2 3">
    <name type="scientific">Diploscapter pachys</name>
    <dbReference type="NCBI Taxonomy" id="2018661"/>
    <lineage>
        <taxon>Eukaryota</taxon>
        <taxon>Metazoa</taxon>
        <taxon>Ecdysozoa</taxon>
        <taxon>Nematoda</taxon>
        <taxon>Chromadorea</taxon>
        <taxon>Rhabditida</taxon>
        <taxon>Rhabditina</taxon>
        <taxon>Rhabditomorpha</taxon>
        <taxon>Rhabditoidea</taxon>
        <taxon>Rhabditidae</taxon>
        <taxon>Diploscapter</taxon>
    </lineage>
</organism>
<feature type="compositionally biased region" description="Polar residues" evidence="1">
    <location>
        <begin position="454"/>
        <end position="464"/>
    </location>
</feature>